<feature type="binding site" description="in other chain" evidence="11">
    <location>
        <position position="286"/>
    </location>
    <ligand>
        <name>L-methionine</name>
        <dbReference type="ChEBI" id="CHEBI:57844"/>
        <note>ligand shared between two neighboring subunits</note>
    </ligand>
</feature>
<dbReference type="InterPro" id="IPR002133">
    <property type="entry name" value="S-AdoMet_synthetase"/>
</dbReference>
<dbReference type="GO" id="GO:0005737">
    <property type="term" value="C:cytoplasm"/>
    <property type="evidence" value="ECO:0007669"/>
    <property type="project" value="UniProtKB-SubCell"/>
</dbReference>
<dbReference type="GO" id="GO:0004478">
    <property type="term" value="F:methionine adenosyltransferase activity"/>
    <property type="evidence" value="ECO:0007669"/>
    <property type="project" value="UniProtKB-UniRule"/>
</dbReference>
<comment type="caution">
    <text evidence="17">The sequence shown here is derived from an EMBL/GenBank/DDBJ whole genome shotgun (WGS) entry which is preliminary data.</text>
</comment>
<dbReference type="GO" id="GO:0000287">
    <property type="term" value="F:magnesium ion binding"/>
    <property type="evidence" value="ECO:0007669"/>
    <property type="project" value="UniProtKB-UniRule"/>
</dbReference>
<protein>
    <recommendedName>
        <fullName evidence="11">S-adenosylmethionine synthase</fullName>
        <shortName evidence="11">AdoMet synthase</shortName>
        <ecNumber evidence="11">2.5.1.6</ecNumber>
    </recommendedName>
    <alternativeName>
        <fullName evidence="11">MAT</fullName>
    </alternativeName>
    <alternativeName>
        <fullName evidence="11">Methionine adenosyltransferase</fullName>
    </alternativeName>
</protein>
<feature type="binding site" evidence="11">
    <location>
        <position position="255"/>
    </location>
    <ligand>
        <name>ATP</name>
        <dbReference type="ChEBI" id="CHEBI:30616"/>
        <note>ligand shared between two neighboring subunits</note>
    </ligand>
</feature>
<feature type="domain" description="S-adenosylmethionine synthetase C-terminal" evidence="16">
    <location>
        <begin position="249"/>
        <end position="387"/>
    </location>
</feature>
<evidence type="ECO:0000256" key="5">
    <source>
        <dbReference type="ARBA" id="ARBA00022679"/>
    </source>
</evidence>
<comment type="catalytic activity">
    <reaction evidence="11">
        <text>L-methionine + ATP + H2O = S-adenosyl-L-methionine + phosphate + diphosphate</text>
        <dbReference type="Rhea" id="RHEA:21080"/>
        <dbReference type="ChEBI" id="CHEBI:15377"/>
        <dbReference type="ChEBI" id="CHEBI:30616"/>
        <dbReference type="ChEBI" id="CHEBI:33019"/>
        <dbReference type="ChEBI" id="CHEBI:43474"/>
        <dbReference type="ChEBI" id="CHEBI:57844"/>
        <dbReference type="ChEBI" id="CHEBI:59789"/>
        <dbReference type="EC" id="2.5.1.6"/>
    </reaction>
</comment>
<dbReference type="Pfam" id="PF00438">
    <property type="entry name" value="S-AdoMet_synt_N"/>
    <property type="match status" value="1"/>
</dbReference>
<dbReference type="Pfam" id="PF02772">
    <property type="entry name" value="S-AdoMet_synt_M"/>
    <property type="match status" value="1"/>
</dbReference>
<dbReference type="InterPro" id="IPR022629">
    <property type="entry name" value="S-AdoMet_synt_central"/>
</dbReference>
<feature type="domain" description="S-adenosylmethionine synthetase central" evidence="15">
    <location>
        <begin position="129"/>
        <end position="247"/>
    </location>
</feature>
<proteinExistence type="inferred from homology"/>
<dbReference type="InterPro" id="IPR022631">
    <property type="entry name" value="ADOMET_SYNTHASE_CS"/>
</dbReference>
<feature type="binding site" description="in other chain" evidence="11">
    <location>
        <begin position="246"/>
        <end position="247"/>
    </location>
    <ligand>
        <name>ATP</name>
        <dbReference type="ChEBI" id="CHEBI:30616"/>
        <note>ligand shared between two neighboring subunits</note>
    </ligand>
</feature>
<dbReference type="InterPro" id="IPR022628">
    <property type="entry name" value="S-AdoMet_synt_N"/>
</dbReference>
<evidence type="ECO:0000313" key="18">
    <source>
        <dbReference type="Proteomes" id="UP000274601"/>
    </source>
</evidence>
<dbReference type="AlphaFoldDB" id="A0A495QNS6"/>
<dbReference type="RefSeq" id="WP_121435002.1">
    <property type="nucleotide sequence ID" value="NZ_RBWU01000003.1"/>
</dbReference>
<evidence type="ECO:0000256" key="7">
    <source>
        <dbReference type="ARBA" id="ARBA00022741"/>
    </source>
</evidence>
<comment type="function">
    <text evidence="11">Catalyzes the formation of S-adenosylmethionine (AdoMet) from methionine and ATP. The overall synthetic reaction is composed of two sequential steps, AdoMet formation and the subsequent tripolyphosphate hydrolysis which occurs prior to release of AdoMet from the enzyme.</text>
</comment>
<keyword evidence="8 11" id="KW-0067">ATP-binding</keyword>
<dbReference type="GO" id="GO:0005524">
    <property type="term" value="F:ATP binding"/>
    <property type="evidence" value="ECO:0007669"/>
    <property type="project" value="UniProtKB-UniRule"/>
</dbReference>
<evidence type="ECO:0000256" key="12">
    <source>
        <dbReference type="RuleBase" id="RU000542"/>
    </source>
</evidence>
<dbReference type="EMBL" id="RBWU01000003">
    <property type="protein sequence ID" value="RKS74579.1"/>
    <property type="molecule type" value="Genomic_DNA"/>
</dbReference>
<evidence type="ECO:0000259" key="14">
    <source>
        <dbReference type="Pfam" id="PF00438"/>
    </source>
</evidence>
<dbReference type="HAMAP" id="MF_00086">
    <property type="entry name" value="S_AdoMet_synth1"/>
    <property type="match status" value="1"/>
</dbReference>
<feature type="binding site" evidence="11">
    <location>
        <position position="282"/>
    </location>
    <ligand>
        <name>ATP</name>
        <dbReference type="ChEBI" id="CHEBI:30616"/>
        <note>ligand shared between two neighboring subunits</note>
    </ligand>
</feature>
<evidence type="ECO:0000313" key="17">
    <source>
        <dbReference type="EMBL" id="RKS74579.1"/>
    </source>
</evidence>
<comment type="cofactor">
    <cofactor evidence="11">
        <name>K(+)</name>
        <dbReference type="ChEBI" id="CHEBI:29103"/>
    </cofactor>
    <text evidence="11">Binds 1 potassium ion per subunit.</text>
</comment>
<comment type="pathway">
    <text evidence="1 11">Amino-acid biosynthesis; S-adenosyl-L-methionine biosynthesis; S-adenosyl-L-methionine from L-methionine: step 1/1.</text>
</comment>
<keyword evidence="6 11" id="KW-0479">Metal-binding</keyword>
<evidence type="ECO:0000259" key="16">
    <source>
        <dbReference type="Pfam" id="PF02773"/>
    </source>
</evidence>
<dbReference type="Pfam" id="PF02773">
    <property type="entry name" value="S-AdoMet_synt_C"/>
    <property type="match status" value="1"/>
</dbReference>
<comment type="cofactor">
    <cofactor evidence="11">
        <name>Mg(2+)</name>
        <dbReference type="ChEBI" id="CHEBI:18420"/>
    </cofactor>
    <text evidence="11">Binds 2 divalent ions per subunit.</text>
</comment>
<accession>A0A495QNS6</accession>
<keyword evidence="7 11" id="KW-0547">Nucleotide-binding</keyword>
<evidence type="ECO:0000256" key="9">
    <source>
        <dbReference type="ARBA" id="ARBA00022842"/>
    </source>
</evidence>
<dbReference type="GO" id="GO:0006730">
    <property type="term" value="P:one-carbon metabolic process"/>
    <property type="evidence" value="ECO:0007669"/>
    <property type="project" value="UniProtKB-KW"/>
</dbReference>
<feature type="binding site" description="in other chain" evidence="11">
    <location>
        <position position="99"/>
    </location>
    <ligand>
        <name>L-methionine</name>
        <dbReference type="ChEBI" id="CHEBI:57844"/>
        <note>ligand shared between two neighboring subunits</note>
    </ligand>
</feature>
<dbReference type="PROSITE" id="PS00376">
    <property type="entry name" value="ADOMET_SYNTHASE_1"/>
    <property type="match status" value="1"/>
</dbReference>
<comment type="subunit">
    <text evidence="11">Homotetramer; dimer of dimers.</text>
</comment>
<feature type="binding site" description="in other chain" evidence="11">
    <location>
        <position position="56"/>
    </location>
    <ligand>
        <name>L-methionine</name>
        <dbReference type="ChEBI" id="CHEBI:57844"/>
        <note>ligand shared between two neighboring subunits</note>
    </ligand>
</feature>
<comment type="similarity">
    <text evidence="2 11 13">Belongs to the AdoMet synthase family.</text>
</comment>
<feature type="domain" description="S-adenosylmethionine synthetase N-terminal" evidence="14">
    <location>
        <begin position="4"/>
        <end position="101"/>
    </location>
</feature>
<feature type="binding site" description="in other chain" evidence="11">
    <location>
        <begin position="178"/>
        <end position="180"/>
    </location>
    <ligand>
        <name>ATP</name>
        <dbReference type="ChEBI" id="CHEBI:30616"/>
        <note>ligand shared between two neighboring subunits</note>
    </ligand>
</feature>
<name>A0A495QNS6_9ACTN</name>
<evidence type="ECO:0000256" key="10">
    <source>
        <dbReference type="ARBA" id="ARBA00022958"/>
    </source>
</evidence>
<keyword evidence="10 11" id="KW-0630">Potassium</keyword>
<feature type="binding site" description="in other chain" evidence="11">
    <location>
        <position position="15"/>
    </location>
    <ligand>
        <name>ATP</name>
        <dbReference type="ChEBI" id="CHEBI:30616"/>
        <note>ligand shared between two neighboring subunits</note>
    </ligand>
</feature>
<keyword evidence="18" id="KW-1185">Reference proteome</keyword>
<keyword evidence="5 11" id="KW-0808">Transferase</keyword>
<feature type="binding site" evidence="11">
    <location>
        <position position="278"/>
    </location>
    <ligand>
        <name>ATP</name>
        <dbReference type="ChEBI" id="CHEBI:30616"/>
        <note>ligand shared between two neighboring subunits</note>
    </ligand>
</feature>
<dbReference type="PANTHER" id="PTHR11964">
    <property type="entry name" value="S-ADENOSYLMETHIONINE SYNTHETASE"/>
    <property type="match status" value="1"/>
</dbReference>
<feature type="binding site" description="in other chain" evidence="11">
    <location>
        <begin position="261"/>
        <end position="262"/>
    </location>
    <ligand>
        <name>ATP</name>
        <dbReference type="ChEBI" id="CHEBI:30616"/>
        <note>ligand shared between two neighboring subunits</note>
    </ligand>
</feature>
<evidence type="ECO:0000259" key="15">
    <source>
        <dbReference type="Pfam" id="PF02772"/>
    </source>
</evidence>
<keyword evidence="9 11" id="KW-0460">Magnesium</keyword>
<dbReference type="Proteomes" id="UP000274601">
    <property type="component" value="Unassembled WGS sequence"/>
</dbReference>
<evidence type="ECO:0000256" key="2">
    <source>
        <dbReference type="ARBA" id="ARBA00009685"/>
    </source>
</evidence>
<organism evidence="17 18">
    <name type="scientific">Actinomadura pelletieri DSM 43383</name>
    <dbReference type="NCBI Taxonomy" id="1120940"/>
    <lineage>
        <taxon>Bacteria</taxon>
        <taxon>Bacillati</taxon>
        <taxon>Actinomycetota</taxon>
        <taxon>Actinomycetes</taxon>
        <taxon>Streptosporangiales</taxon>
        <taxon>Thermomonosporaceae</taxon>
        <taxon>Actinomadura</taxon>
    </lineage>
</organism>
<evidence type="ECO:0000256" key="4">
    <source>
        <dbReference type="ARBA" id="ARBA00022563"/>
    </source>
</evidence>
<dbReference type="InterPro" id="IPR022630">
    <property type="entry name" value="S-AdoMet_synt_C"/>
</dbReference>
<feature type="region of interest" description="Flexible loop" evidence="11">
    <location>
        <begin position="99"/>
        <end position="109"/>
    </location>
</feature>
<dbReference type="UniPathway" id="UPA00315">
    <property type="reaction ID" value="UER00080"/>
</dbReference>
<dbReference type="PROSITE" id="PS00377">
    <property type="entry name" value="ADOMET_SYNTHASE_2"/>
    <property type="match status" value="1"/>
</dbReference>
<evidence type="ECO:0000256" key="6">
    <source>
        <dbReference type="ARBA" id="ARBA00022723"/>
    </source>
</evidence>
<dbReference type="FunFam" id="3.30.300.10:FF:000006">
    <property type="entry name" value="S-adenosylmethionine synthase"/>
    <property type="match status" value="1"/>
</dbReference>
<dbReference type="SUPFAM" id="SSF55973">
    <property type="entry name" value="S-adenosylmethionine synthetase"/>
    <property type="match status" value="3"/>
</dbReference>
<evidence type="ECO:0000256" key="11">
    <source>
        <dbReference type="HAMAP-Rule" id="MF_00086"/>
    </source>
</evidence>
<dbReference type="PIRSF" id="PIRSF000497">
    <property type="entry name" value="MAT"/>
    <property type="match status" value="1"/>
</dbReference>
<gene>
    <name evidence="11" type="primary">metK</name>
    <name evidence="17" type="ORF">BZB76_3096</name>
</gene>
<feature type="binding site" evidence="11">
    <location>
        <position position="43"/>
    </location>
    <ligand>
        <name>K(+)</name>
        <dbReference type="ChEBI" id="CHEBI:29103"/>
    </ligand>
</feature>
<comment type="subcellular location">
    <subcellularLocation>
        <location evidence="11 12">Cytoplasm</location>
    </subcellularLocation>
</comment>
<dbReference type="CDD" id="cd18079">
    <property type="entry name" value="S-AdoMet_synt"/>
    <property type="match status" value="1"/>
</dbReference>
<reference evidence="17 18" key="1">
    <citation type="submission" date="2018-10" db="EMBL/GenBank/DDBJ databases">
        <title>Genomic Encyclopedia of Archaeal and Bacterial Type Strains, Phase II (KMG-II): from individual species to whole genera.</title>
        <authorList>
            <person name="Goeker M."/>
        </authorList>
    </citation>
    <scope>NUCLEOTIDE SEQUENCE [LARGE SCALE GENOMIC DNA]</scope>
    <source>
        <strain evidence="17 18">DSM 43383</strain>
    </source>
</reference>
<dbReference type="NCBIfam" id="TIGR01034">
    <property type="entry name" value="metK"/>
    <property type="match status" value="1"/>
</dbReference>
<sequence length="401" mass="43503">MSRRLFTSESVTEGHPDKIADQISDAILDSMLKDDPGSRVAVETMITTGQVHVAGEVTTETYVDIPGVIREKILEIGYDSSKKGFDGHSCGVSVSIGAQSPDIAQGVNDAYEVREDEDRDRLGDDLDRQGAGDQGLMFGYATNETPELMPLPITLAHRLAQRLSAVRKNGDVPYLRPDGKTQVTIEYDGDRGVRLDTVVVSSQHAPDIDLKELLAPDVKEHVVDPVLAQFDLDIDGYRLLVNPTGRFEIGGPMGDAGLTGRKIIVDTYGGMARHGGGAFSGKDPSKVDRSAAYAMRWVAKNIVAAQLADRAEVQVAYAIGKAHPVGVFVETFGTEKVAHEKIEKAIGEVFDLRPAAIVRDLDLLRPIYQRTAAYGHFGREEPDFSWESTDRAKDLASAAGL</sequence>
<dbReference type="InterPro" id="IPR022636">
    <property type="entry name" value="S-AdoMet_synthetase_sfam"/>
</dbReference>
<evidence type="ECO:0000256" key="8">
    <source>
        <dbReference type="ARBA" id="ARBA00022840"/>
    </source>
</evidence>
<keyword evidence="3 11" id="KW-0963">Cytoplasm</keyword>
<feature type="binding site" evidence="11">
    <location>
        <position position="17"/>
    </location>
    <ligand>
        <name>Mg(2+)</name>
        <dbReference type="ChEBI" id="CHEBI:18420"/>
    </ligand>
</feature>
<evidence type="ECO:0000256" key="1">
    <source>
        <dbReference type="ARBA" id="ARBA00005224"/>
    </source>
</evidence>
<feature type="binding site" evidence="11">
    <location>
        <position position="255"/>
    </location>
    <ligand>
        <name>L-methionine</name>
        <dbReference type="ChEBI" id="CHEBI:57844"/>
        <note>ligand shared between two neighboring subunits</note>
    </ligand>
</feature>
<keyword evidence="4 11" id="KW-0554">One-carbon metabolism</keyword>
<evidence type="ECO:0000256" key="13">
    <source>
        <dbReference type="RuleBase" id="RU004462"/>
    </source>
</evidence>
<evidence type="ECO:0000256" key="3">
    <source>
        <dbReference type="ARBA" id="ARBA00022490"/>
    </source>
</evidence>
<dbReference type="GO" id="GO:0006556">
    <property type="term" value="P:S-adenosylmethionine biosynthetic process"/>
    <property type="evidence" value="ECO:0007669"/>
    <property type="project" value="UniProtKB-UniRule"/>
</dbReference>
<dbReference type="OrthoDB" id="9801686at2"/>
<dbReference type="EC" id="2.5.1.6" evidence="11"/>
<dbReference type="Gene3D" id="3.30.300.10">
    <property type="match status" value="3"/>
</dbReference>